<accession>A0A7W7AYD8</accession>
<dbReference type="EMBL" id="JACHNZ010000001">
    <property type="protein sequence ID" value="MBB4630642.1"/>
    <property type="molecule type" value="Genomic_DNA"/>
</dbReference>
<keyword evidence="1" id="KW-0732">Signal</keyword>
<feature type="chain" id="PRO_5031468822" evidence="1">
    <location>
        <begin position="20"/>
        <end position="201"/>
    </location>
</feature>
<comment type="caution">
    <text evidence="3">The sequence shown here is derived from an EMBL/GenBank/DDBJ whole genome shotgun (WGS) entry which is preliminary data.</text>
</comment>
<dbReference type="PANTHER" id="PTHR34406">
    <property type="entry name" value="PROTEIN YCEI"/>
    <property type="match status" value="1"/>
</dbReference>
<reference evidence="3 4" key="1">
    <citation type="submission" date="2020-08" db="EMBL/GenBank/DDBJ databases">
        <title>Genomic Encyclopedia of Type Strains, Phase IV (KMG-IV): sequencing the most valuable type-strain genomes for metagenomic binning, comparative biology and taxonomic classification.</title>
        <authorList>
            <person name="Goeker M."/>
        </authorList>
    </citation>
    <scope>NUCLEOTIDE SEQUENCE [LARGE SCALE GENOMIC DNA]</scope>
    <source>
        <strain evidence="3 4">DSM 17328</strain>
    </source>
</reference>
<dbReference type="InterPro" id="IPR036761">
    <property type="entry name" value="TTHA0802/YceI-like_sf"/>
</dbReference>
<dbReference type="Gene3D" id="2.40.128.110">
    <property type="entry name" value="Lipid/polyisoprenoid-binding, YceI-like"/>
    <property type="match status" value="1"/>
</dbReference>
<organism evidence="3 4">
    <name type="scientific">Sphingosinicella soli</name>
    <dbReference type="NCBI Taxonomy" id="333708"/>
    <lineage>
        <taxon>Bacteria</taxon>
        <taxon>Pseudomonadati</taxon>
        <taxon>Pseudomonadota</taxon>
        <taxon>Alphaproteobacteria</taxon>
        <taxon>Sphingomonadales</taxon>
        <taxon>Sphingosinicellaceae</taxon>
        <taxon>Sphingosinicella</taxon>
    </lineage>
</organism>
<dbReference type="Proteomes" id="UP000566324">
    <property type="component" value="Unassembled WGS sequence"/>
</dbReference>
<dbReference type="InterPro" id="IPR007372">
    <property type="entry name" value="Lipid/polyisoprenoid-bd_YceI"/>
</dbReference>
<evidence type="ECO:0000259" key="2">
    <source>
        <dbReference type="SMART" id="SM00867"/>
    </source>
</evidence>
<feature type="signal peptide" evidence="1">
    <location>
        <begin position="1"/>
        <end position="19"/>
    </location>
</feature>
<evidence type="ECO:0000256" key="1">
    <source>
        <dbReference type="SAM" id="SignalP"/>
    </source>
</evidence>
<evidence type="ECO:0000313" key="3">
    <source>
        <dbReference type="EMBL" id="MBB4630642.1"/>
    </source>
</evidence>
<dbReference type="Pfam" id="PF04264">
    <property type="entry name" value="YceI"/>
    <property type="match status" value="1"/>
</dbReference>
<proteinExistence type="predicted"/>
<keyword evidence="4" id="KW-1185">Reference proteome</keyword>
<protein>
    <submittedName>
        <fullName evidence="3">Polyisoprenoid-binding protein YceI</fullName>
    </submittedName>
</protein>
<sequence>MKAQLVALALVGLAAPAFAQGQPGAEAAAKVVAGTYTVDTDHTQVAWSLDHLGFNVYYGIFGGTTGTLTLDPAKPQSAVVSLTIPIDQVATTSEKLNEHLKSADFFDTAKFPNATFKSTSVVVTGLSAKITGDLTIKGITKPVVLDARFSGAGPNPMSKIETVGFEAQTSIKRSDYGITYALPVLGDEITLNITAAFERRP</sequence>
<feature type="domain" description="Lipid/polyisoprenoid-binding YceI-like" evidence="2">
    <location>
        <begin position="35"/>
        <end position="198"/>
    </location>
</feature>
<dbReference type="SMART" id="SM00867">
    <property type="entry name" value="YceI"/>
    <property type="match status" value="1"/>
</dbReference>
<name>A0A7W7AYD8_9SPHN</name>
<evidence type="ECO:0000313" key="4">
    <source>
        <dbReference type="Proteomes" id="UP000566324"/>
    </source>
</evidence>
<gene>
    <name evidence="3" type="ORF">GGQ98_000243</name>
</gene>
<dbReference type="SUPFAM" id="SSF101874">
    <property type="entry name" value="YceI-like"/>
    <property type="match status" value="1"/>
</dbReference>
<dbReference type="PANTHER" id="PTHR34406:SF1">
    <property type="entry name" value="PROTEIN YCEI"/>
    <property type="match status" value="1"/>
</dbReference>
<dbReference type="RefSeq" id="WP_184063871.1">
    <property type="nucleotide sequence ID" value="NZ_JACHNZ010000001.1"/>
</dbReference>
<dbReference type="AlphaFoldDB" id="A0A7W7AYD8"/>